<protein>
    <submittedName>
        <fullName evidence="1">Uncharacterized protein</fullName>
    </submittedName>
</protein>
<accession>A0AA40SSY6</accession>
<comment type="caution">
    <text evidence="1">The sequence shown here is derived from an EMBL/GenBank/DDBJ whole genome shotgun (WGS) entry which is preliminary data.</text>
</comment>
<organism evidence="1 2">
    <name type="scientific">Komarekiella delphini-convector SJRDD-AB1</name>
    <dbReference type="NCBI Taxonomy" id="2593771"/>
    <lineage>
        <taxon>Bacteria</taxon>
        <taxon>Bacillati</taxon>
        <taxon>Cyanobacteriota</taxon>
        <taxon>Cyanophyceae</taxon>
        <taxon>Nostocales</taxon>
        <taxon>Nostocaceae</taxon>
        <taxon>Komarekiella</taxon>
        <taxon>Komarekiella delphini-convector</taxon>
    </lineage>
</organism>
<proteinExistence type="predicted"/>
<keyword evidence="2" id="KW-1185">Reference proteome</keyword>
<evidence type="ECO:0000313" key="2">
    <source>
        <dbReference type="Proteomes" id="UP001165986"/>
    </source>
</evidence>
<dbReference type="EMBL" id="VJXY01000001">
    <property type="protein sequence ID" value="MBD6614703.1"/>
    <property type="molecule type" value="Genomic_DNA"/>
</dbReference>
<reference evidence="1" key="1">
    <citation type="submission" date="2019-07" db="EMBL/GenBank/DDBJ databases">
        <title>Toxilogical consequences of a new and cryptic species of cyanobacteria (Komarekiella delphini-convector) recovered from the epidermis of a bottlenose dolphin and 1500 ft. in the air.</title>
        <authorList>
            <person name="Brown A.O."/>
            <person name="Dvorak P."/>
            <person name="Villanueva C.D."/>
            <person name="Foss A.J."/>
            <person name="Garvey A.D."/>
            <person name="Gibson Q.A."/>
            <person name="Johansen J.R."/>
            <person name="Casamatta D.A."/>
        </authorList>
    </citation>
    <scope>NUCLEOTIDE SEQUENCE</scope>
    <source>
        <strain evidence="1">SJRDD-AB1</strain>
    </source>
</reference>
<evidence type="ECO:0000313" key="1">
    <source>
        <dbReference type="EMBL" id="MBD6614703.1"/>
    </source>
</evidence>
<dbReference type="AlphaFoldDB" id="A0AA40SSY6"/>
<dbReference type="Proteomes" id="UP001165986">
    <property type="component" value="Unassembled WGS sequence"/>
</dbReference>
<gene>
    <name evidence="1" type="ORF">FNW02_02180</name>
</gene>
<sequence>MKLDSNRPDFALQARRHNLENMQLKASTWVELLQLPNLYSFDEALLLCAVSEDEWLVWIPDHGEALLHRRQFR</sequence>
<dbReference type="RefSeq" id="WP_191755937.1">
    <property type="nucleotide sequence ID" value="NZ_VJXY01000001.1"/>
</dbReference>
<name>A0AA40SSY6_9NOST</name>